<dbReference type="Proteomes" id="UP000003835">
    <property type="component" value="Unassembled WGS sequence"/>
</dbReference>
<dbReference type="eggNOG" id="ENOG50331KY">
    <property type="taxonomic scope" value="Bacteria"/>
</dbReference>
<keyword evidence="1" id="KW-0812">Transmembrane</keyword>
<accession>B4VJW2</accession>
<dbReference type="EMBL" id="DS989843">
    <property type="protein sequence ID" value="EDX77521.1"/>
    <property type="molecule type" value="Genomic_DNA"/>
</dbReference>
<proteinExistence type="predicted"/>
<dbReference type="NCBIfam" id="NF038050">
    <property type="entry name" value="NrtS"/>
    <property type="match status" value="1"/>
</dbReference>
<keyword evidence="1" id="KW-0472">Membrane</keyword>
<evidence type="ECO:0000256" key="1">
    <source>
        <dbReference type="SAM" id="Phobius"/>
    </source>
</evidence>
<organism evidence="2 3">
    <name type="scientific">Coleofasciculus chthonoplastes PCC 7420</name>
    <dbReference type="NCBI Taxonomy" id="118168"/>
    <lineage>
        <taxon>Bacteria</taxon>
        <taxon>Bacillati</taxon>
        <taxon>Cyanobacteriota</taxon>
        <taxon>Cyanophyceae</taxon>
        <taxon>Coleofasciculales</taxon>
        <taxon>Coleofasciculaceae</taxon>
        <taxon>Coleofasciculus</taxon>
    </lineage>
</organism>
<keyword evidence="3" id="KW-1185">Reference proteome</keyword>
<protein>
    <submittedName>
        <fullName evidence="2">Uncharacterized protein</fullName>
    </submittedName>
</protein>
<dbReference type="HOGENOM" id="CLU_186816_0_0_3"/>
<gene>
    <name evidence="2" type="ORF">MC7420_2845</name>
</gene>
<name>B4VJW2_9CYAN</name>
<dbReference type="InterPro" id="IPR047700">
    <property type="entry name" value="NrtS-like"/>
</dbReference>
<evidence type="ECO:0000313" key="2">
    <source>
        <dbReference type="EMBL" id="EDX77521.1"/>
    </source>
</evidence>
<sequence length="70" mass="7761">MDDFSIVPMMKPLKDYCAALVDENLMPTALKVAAMVGSILFLINHGSAVVQGKMTRDRWISGLLTYLVME</sequence>
<reference evidence="2 3" key="1">
    <citation type="submission" date="2008-07" db="EMBL/GenBank/DDBJ databases">
        <authorList>
            <person name="Tandeau de Marsac N."/>
            <person name="Ferriera S."/>
            <person name="Johnson J."/>
            <person name="Kravitz S."/>
            <person name="Beeson K."/>
            <person name="Sutton G."/>
            <person name="Rogers Y.-H."/>
            <person name="Friedman R."/>
            <person name="Frazier M."/>
            <person name="Venter J.C."/>
        </authorList>
    </citation>
    <scope>NUCLEOTIDE SEQUENCE [LARGE SCALE GENOMIC DNA]</scope>
    <source>
        <strain evidence="2 3">PCC 7420</strain>
    </source>
</reference>
<dbReference type="AlphaFoldDB" id="B4VJW2"/>
<evidence type="ECO:0000313" key="3">
    <source>
        <dbReference type="Proteomes" id="UP000003835"/>
    </source>
</evidence>
<keyword evidence="1" id="KW-1133">Transmembrane helix</keyword>
<feature type="transmembrane region" description="Helical" evidence="1">
    <location>
        <begin position="32"/>
        <end position="50"/>
    </location>
</feature>